<evidence type="ECO:0000259" key="1">
    <source>
        <dbReference type="PROSITE" id="PS50234"/>
    </source>
</evidence>
<evidence type="ECO:0000313" key="3">
    <source>
        <dbReference type="EMBL" id="SDP68089.1"/>
    </source>
</evidence>
<dbReference type="InterPro" id="IPR036465">
    <property type="entry name" value="vWFA_dom_sf"/>
</dbReference>
<evidence type="ECO:0000313" key="4">
    <source>
        <dbReference type="Proteomes" id="UP000198597"/>
    </source>
</evidence>
<dbReference type="GO" id="GO:0005509">
    <property type="term" value="F:calcium ion binding"/>
    <property type="evidence" value="ECO:0007669"/>
    <property type="project" value="InterPro"/>
</dbReference>
<dbReference type="GO" id="GO:0007156">
    <property type="term" value="P:homophilic cell adhesion via plasma membrane adhesion molecules"/>
    <property type="evidence" value="ECO:0007669"/>
    <property type="project" value="InterPro"/>
</dbReference>
<dbReference type="Proteomes" id="UP000198597">
    <property type="component" value="Unassembled WGS sequence"/>
</dbReference>
<evidence type="ECO:0000259" key="2">
    <source>
        <dbReference type="PROSITE" id="PS50268"/>
    </source>
</evidence>
<name>A0A1H0UPG4_9CLOT</name>
<accession>A0A1H0UPG4</accession>
<dbReference type="Pfam" id="PF00092">
    <property type="entry name" value="VWA"/>
    <property type="match status" value="1"/>
</dbReference>
<reference evidence="3 4" key="1">
    <citation type="submission" date="2016-10" db="EMBL/GenBank/DDBJ databases">
        <authorList>
            <person name="de Groot N.N."/>
        </authorList>
    </citation>
    <scope>NUCLEOTIDE SEQUENCE [LARGE SCALE GENOMIC DNA]</scope>
    <source>
        <strain evidence="3 4">DSM 12272</strain>
    </source>
</reference>
<gene>
    <name evidence="3" type="ORF">SAMN04488529_1129</name>
</gene>
<dbReference type="RefSeq" id="WP_089971696.1">
    <property type="nucleotide sequence ID" value="NZ_FNJM01000012.1"/>
</dbReference>
<dbReference type="InterPro" id="IPR002035">
    <property type="entry name" value="VWF_A"/>
</dbReference>
<organism evidence="3 4">
    <name type="scientific">Clostridium gasigenes</name>
    <dbReference type="NCBI Taxonomy" id="94869"/>
    <lineage>
        <taxon>Bacteria</taxon>
        <taxon>Bacillati</taxon>
        <taxon>Bacillota</taxon>
        <taxon>Clostridia</taxon>
        <taxon>Eubacteriales</taxon>
        <taxon>Clostridiaceae</taxon>
        <taxon>Clostridium</taxon>
    </lineage>
</organism>
<keyword evidence="4" id="KW-1185">Reference proteome</keyword>
<sequence length="525" mass="59063">MKKYLKSILIACLTIVFILGVFPLGNYKKVKCEESPRSTFKKEATKISDDEYKIELTVDGPASPDKTGTDIIIVMDSSGSMKNSMALLNNSIKNFCSKMLKMNNTRISVIDFDGPNTFSGTRSMKDARIITETTTNGGFEINYKNIANVIDTKISVAGATNTQVAIRTVKNQLIASEKSRPNVDRYVIFFTDGIPTTAIGEPVVNEDNRSNVENYIKLSKAEFDNIDKKDTKFISLGLLNYSNWQNVQAHELLNYIQNSGFKDIQNNTDIDSIYTQIRNDIVLQLLIAKNAVLTDIVSKNFEIIPNSNEPSTIPMTVSSAENTVSFNIDEITTSGTKVSFRVKTKYAYYANNEEPTNDKAVLNYNMPKTTSPIEGTFNIPIVKLEPIKGSITIIKEVDKNGMEPPFGDTFTVKLHGGKSMEEYNFDLASNSTTKIDVTLKDKDTTNLIYPYYLTIGEYDIKEIIPMNYTLKEIYVNGLKVDTPKFTIDKDHPNITIKLVNKYDNDRFFTDTQSKENQIKYNPTTQ</sequence>
<dbReference type="GO" id="GO:0016020">
    <property type="term" value="C:membrane"/>
    <property type="evidence" value="ECO:0007669"/>
    <property type="project" value="InterPro"/>
</dbReference>
<dbReference type="SMART" id="SM00327">
    <property type="entry name" value="VWA"/>
    <property type="match status" value="1"/>
</dbReference>
<dbReference type="SUPFAM" id="SSF53300">
    <property type="entry name" value="vWA-like"/>
    <property type="match status" value="1"/>
</dbReference>
<dbReference type="STRING" id="94869.SAMN04488529_1129"/>
<dbReference type="Gene3D" id="3.40.50.410">
    <property type="entry name" value="von Willebrand factor, type A domain"/>
    <property type="match status" value="1"/>
</dbReference>
<feature type="domain" description="Cadherin" evidence="2">
    <location>
        <begin position="320"/>
        <end position="452"/>
    </location>
</feature>
<dbReference type="PROSITE" id="PS50234">
    <property type="entry name" value="VWFA"/>
    <property type="match status" value="1"/>
</dbReference>
<dbReference type="CDD" id="cd00198">
    <property type="entry name" value="vWFA"/>
    <property type="match status" value="1"/>
</dbReference>
<protein>
    <submittedName>
        <fullName evidence="3">von Willebrand factor type A domain-containing protein</fullName>
    </submittedName>
</protein>
<dbReference type="EMBL" id="FNJM01000012">
    <property type="protein sequence ID" value="SDP68089.1"/>
    <property type="molecule type" value="Genomic_DNA"/>
</dbReference>
<dbReference type="PROSITE" id="PS50268">
    <property type="entry name" value="CADHERIN_2"/>
    <property type="match status" value="1"/>
</dbReference>
<dbReference type="InterPro" id="IPR002126">
    <property type="entry name" value="Cadherin-like_dom"/>
</dbReference>
<dbReference type="AlphaFoldDB" id="A0A1H0UPG4"/>
<feature type="domain" description="VWFA" evidence="1">
    <location>
        <begin position="70"/>
        <end position="281"/>
    </location>
</feature>
<dbReference type="OrthoDB" id="1912885at2"/>
<proteinExistence type="predicted"/>